<comment type="caution">
    <text evidence="2">The sequence shown here is derived from an EMBL/GenBank/DDBJ whole genome shotgun (WGS) entry which is preliminary data.</text>
</comment>
<name>A0A844WBQ3_9RHOB</name>
<protein>
    <recommendedName>
        <fullName evidence="4">CsbD-like</fullName>
    </recommendedName>
</protein>
<dbReference type="AlphaFoldDB" id="A0A844WBQ3"/>
<dbReference type="RefSeq" id="WP_160381687.1">
    <property type="nucleotide sequence ID" value="NZ_WNXQ01000002.1"/>
</dbReference>
<keyword evidence="3" id="KW-1185">Reference proteome</keyword>
<evidence type="ECO:0000256" key="1">
    <source>
        <dbReference type="SAM" id="MobiDB-lite"/>
    </source>
</evidence>
<dbReference type="InterPro" id="IPR036629">
    <property type="entry name" value="YjbJ_sf"/>
</dbReference>
<evidence type="ECO:0000313" key="2">
    <source>
        <dbReference type="EMBL" id="MWB77432.1"/>
    </source>
</evidence>
<dbReference type="SUPFAM" id="SSF69047">
    <property type="entry name" value="Hypothetical protein YjbJ"/>
    <property type="match status" value="1"/>
</dbReference>
<feature type="region of interest" description="Disordered" evidence="1">
    <location>
        <begin position="64"/>
        <end position="114"/>
    </location>
</feature>
<feature type="compositionally biased region" description="Basic and acidic residues" evidence="1">
    <location>
        <begin position="64"/>
        <end position="77"/>
    </location>
</feature>
<dbReference type="Gene3D" id="1.10.1470.10">
    <property type="entry name" value="YjbJ"/>
    <property type="match status" value="1"/>
</dbReference>
<sequence>MDWTRIKQDWTAFTGAVMERWPEAQEDDLLQLDGTRDALAGYLVQRTGRDAATLQEEISEWREGAEPADIHMDESRDNANIGESARLVAPGEDVYDDDRAFGDDGLAEPPVDRG</sequence>
<dbReference type="EMBL" id="WNXQ01000002">
    <property type="protein sequence ID" value="MWB77432.1"/>
    <property type="molecule type" value="Genomic_DNA"/>
</dbReference>
<organism evidence="2 3">
    <name type="scientific">Pseudooceanicola pacificus</name>
    <dbReference type="NCBI Taxonomy" id="2676438"/>
    <lineage>
        <taxon>Bacteria</taxon>
        <taxon>Pseudomonadati</taxon>
        <taxon>Pseudomonadota</taxon>
        <taxon>Alphaproteobacteria</taxon>
        <taxon>Rhodobacterales</taxon>
        <taxon>Paracoccaceae</taxon>
        <taxon>Pseudooceanicola</taxon>
    </lineage>
</organism>
<reference evidence="2 3" key="1">
    <citation type="submission" date="2019-11" db="EMBL/GenBank/DDBJ databases">
        <title>Pseudooceanicola pacifica sp. nov., isolated from deep-sea sediment of the Pacific Ocean.</title>
        <authorList>
            <person name="Lyu L."/>
        </authorList>
    </citation>
    <scope>NUCLEOTIDE SEQUENCE [LARGE SCALE GENOMIC DNA]</scope>
    <source>
        <strain evidence="2 3">216_PA32_1</strain>
    </source>
</reference>
<proteinExistence type="predicted"/>
<dbReference type="Proteomes" id="UP000443843">
    <property type="component" value="Unassembled WGS sequence"/>
</dbReference>
<evidence type="ECO:0008006" key="4">
    <source>
        <dbReference type="Google" id="ProtNLM"/>
    </source>
</evidence>
<accession>A0A844WBQ3</accession>
<gene>
    <name evidence="2" type="ORF">GLS40_05290</name>
</gene>
<evidence type="ECO:0000313" key="3">
    <source>
        <dbReference type="Proteomes" id="UP000443843"/>
    </source>
</evidence>